<dbReference type="GO" id="GO:1902600">
    <property type="term" value="P:proton transmembrane transport"/>
    <property type="evidence" value="ECO:0007669"/>
    <property type="project" value="TreeGrafter"/>
</dbReference>
<dbReference type="InterPro" id="IPR004014">
    <property type="entry name" value="ATPase_P-typ_cation-transptr_N"/>
</dbReference>
<dbReference type="RefSeq" id="WP_009547577.1">
    <property type="nucleotide sequence ID" value="NC_010547.1"/>
</dbReference>
<dbReference type="GO" id="GO:0006883">
    <property type="term" value="P:intracellular sodium ion homeostasis"/>
    <property type="evidence" value="ECO:0007669"/>
    <property type="project" value="TreeGrafter"/>
</dbReference>
<dbReference type="EMBL" id="CP000807">
    <property type="protein sequence ID" value="ACB54550.1"/>
    <property type="molecule type" value="Genomic_DNA"/>
</dbReference>
<dbReference type="GO" id="GO:1990573">
    <property type="term" value="P:potassium ion import across plasma membrane"/>
    <property type="evidence" value="ECO:0007669"/>
    <property type="project" value="TreeGrafter"/>
</dbReference>
<dbReference type="GO" id="GO:0005391">
    <property type="term" value="F:P-type sodium:potassium-exchanging transporter activity"/>
    <property type="evidence" value="ECO:0007669"/>
    <property type="project" value="TreeGrafter"/>
</dbReference>
<dbReference type="InterPro" id="IPR050510">
    <property type="entry name" value="Cation_transp_ATPase_P-type"/>
</dbReference>
<keyword evidence="12" id="KW-1185">Reference proteome</keyword>
<comment type="similarity">
    <text evidence="2">Belongs to the cation transport ATPase (P-type) (TC 3.A.3) family. Type IIA subfamily.</text>
</comment>
<dbReference type="SUPFAM" id="SSF81665">
    <property type="entry name" value="Calcium ATPase, transmembrane domain M"/>
    <property type="match status" value="1"/>
</dbReference>
<keyword evidence="5" id="KW-0067">ATP-binding</keyword>
<dbReference type="PROSITE" id="PS00154">
    <property type="entry name" value="ATPASE_E1_E2"/>
    <property type="match status" value="1"/>
</dbReference>
<keyword evidence="6" id="KW-1278">Translocase</keyword>
<evidence type="ECO:0000256" key="8">
    <source>
        <dbReference type="ARBA" id="ARBA00023136"/>
    </source>
</evidence>
<dbReference type="Proteomes" id="UP000001203">
    <property type="component" value="Chromosome linear"/>
</dbReference>
<dbReference type="Gene3D" id="3.40.50.1000">
    <property type="entry name" value="HAD superfamily/HAD-like"/>
    <property type="match status" value="1"/>
</dbReference>
<evidence type="ECO:0000259" key="10">
    <source>
        <dbReference type="SMART" id="SM00831"/>
    </source>
</evidence>
<dbReference type="PRINTS" id="PR00120">
    <property type="entry name" value="HATPASE"/>
</dbReference>
<dbReference type="SFLD" id="SFLDS00003">
    <property type="entry name" value="Haloacid_Dehalogenase"/>
    <property type="match status" value="1"/>
</dbReference>
<dbReference type="STRING" id="43989.cce_5204"/>
<dbReference type="InterPro" id="IPR006068">
    <property type="entry name" value="ATPase_P-typ_cation-transptr_C"/>
</dbReference>
<evidence type="ECO:0000256" key="7">
    <source>
        <dbReference type="ARBA" id="ARBA00022989"/>
    </source>
</evidence>
<evidence type="ECO:0000313" key="11">
    <source>
        <dbReference type="EMBL" id="ACB54550.1"/>
    </source>
</evidence>
<dbReference type="Gene3D" id="1.20.1110.10">
    <property type="entry name" value="Calcium-transporting ATPase, transmembrane domain"/>
    <property type="match status" value="1"/>
</dbReference>
<dbReference type="SFLD" id="SFLDG00002">
    <property type="entry name" value="C1.7:_P-type_atpase_like"/>
    <property type="match status" value="1"/>
</dbReference>
<dbReference type="InterPro" id="IPR059000">
    <property type="entry name" value="ATPase_P-type_domA"/>
</dbReference>
<dbReference type="InterPro" id="IPR001757">
    <property type="entry name" value="P_typ_ATPase"/>
</dbReference>
<dbReference type="SFLD" id="SFLDF00027">
    <property type="entry name" value="p-type_atpase"/>
    <property type="match status" value="1"/>
</dbReference>
<dbReference type="SUPFAM" id="SSF81660">
    <property type="entry name" value="Metal cation-transporting ATPase, ATP-binding domain N"/>
    <property type="match status" value="1"/>
</dbReference>
<dbReference type="OrthoDB" id="499468at2"/>
<dbReference type="PRINTS" id="PR00119">
    <property type="entry name" value="CATATPASE"/>
</dbReference>
<keyword evidence="4" id="KW-0547">Nucleotide-binding</keyword>
<evidence type="ECO:0000256" key="6">
    <source>
        <dbReference type="ARBA" id="ARBA00022967"/>
    </source>
</evidence>
<dbReference type="GO" id="GO:0005886">
    <property type="term" value="C:plasma membrane"/>
    <property type="evidence" value="ECO:0007669"/>
    <property type="project" value="TreeGrafter"/>
</dbReference>
<dbReference type="Gene3D" id="3.40.1110.10">
    <property type="entry name" value="Calcium-transporting ATPase, cytoplasmic domain N"/>
    <property type="match status" value="1"/>
</dbReference>
<feature type="transmembrane region" description="Helical" evidence="9">
    <location>
        <begin position="194"/>
        <end position="211"/>
    </location>
</feature>
<name>B1X339_CROS5</name>
<dbReference type="Pfam" id="PF13246">
    <property type="entry name" value="Cation_ATPase"/>
    <property type="match status" value="1"/>
</dbReference>
<dbReference type="SUPFAM" id="SSF56784">
    <property type="entry name" value="HAD-like"/>
    <property type="match status" value="1"/>
</dbReference>
<dbReference type="GO" id="GO:0030007">
    <property type="term" value="P:intracellular potassium ion homeostasis"/>
    <property type="evidence" value="ECO:0007669"/>
    <property type="project" value="TreeGrafter"/>
</dbReference>
<proteinExistence type="inferred from homology"/>
<protein>
    <submittedName>
        <fullName evidence="11">Cation-transporting ATPase, E1-E2 type</fullName>
    </submittedName>
</protein>
<dbReference type="eggNOG" id="COG0474">
    <property type="taxonomic scope" value="Bacteria"/>
</dbReference>
<dbReference type="InterPro" id="IPR008250">
    <property type="entry name" value="ATPase_P-typ_transduc_dom_A_sf"/>
</dbReference>
<dbReference type="InterPro" id="IPR023298">
    <property type="entry name" value="ATPase_P-typ_TM_dom_sf"/>
</dbReference>
<dbReference type="InterPro" id="IPR018303">
    <property type="entry name" value="ATPase_P-typ_P_site"/>
</dbReference>
<feature type="domain" description="Cation-transporting P-type ATPase N-terminal" evidence="10">
    <location>
        <begin position="116"/>
        <end position="190"/>
    </location>
</feature>
<feature type="transmembrane region" description="Helical" evidence="9">
    <location>
        <begin position="393"/>
        <end position="415"/>
    </location>
</feature>
<gene>
    <name evidence="11" type="ordered locus">cce_5204</name>
</gene>
<keyword evidence="3 9" id="KW-0812">Transmembrane</keyword>
<keyword evidence="8 9" id="KW-0472">Membrane</keyword>
<dbReference type="Pfam" id="PF00122">
    <property type="entry name" value="E1-E2_ATPase"/>
    <property type="match status" value="1"/>
</dbReference>
<dbReference type="Pfam" id="PF00689">
    <property type="entry name" value="Cation_ATPase_C"/>
    <property type="match status" value="1"/>
</dbReference>
<dbReference type="NCBIfam" id="TIGR01494">
    <property type="entry name" value="ATPase_P-type"/>
    <property type="match status" value="2"/>
</dbReference>
<dbReference type="Pfam" id="PF00690">
    <property type="entry name" value="Cation_ATPase_N"/>
    <property type="match status" value="1"/>
</dbReference>
<evidence type="ECO:0000256" key="1">
    <source>
        <dbReference type="ARBA" id="ARBA00004141"/>
    </source>
</evidence>
<feature type="transmembrane region" description="Helical" evidence="9">
    <location>
        <begin position="361"/>
        <end position="381"/>
    </location>
</feature>
<evidence type="ECO:0000256" key="2">
    <source>
        <dbReference type="ARBA" id="ARBA00005675"/>
    </source>
</evidence>
<dbReference type="HOGENOM" id="CLU_002360_3_3_3"/>
<evidence type="ECO:0000256" key="4">
    <source>
        <dbReference type="ARBA" id="ARBA00022741"/>
    </source>
</evidence>
<organism evidence="11 12">
    <name type="scientific">Crocosphaera subtropica (strain ATCC 51142 / BH68)</name>
    <name type="common">Cyanothece sp. (strain ATCC 51142)</name>
    <dbReference type="NCBI Taxonomy" id="43989"/>
    <lineage>
        <taxon>Bacteria</taxon>
        <taxon>Bacillati</taxon>
        <taxon>Cyanobacteriota</taxon>
        <taxon>Cyanophyceae</taxon>
        <taxon>Oscillatoriophycideae</taxon>
        <taxon>Chroococcales</taxon>
        <taxon>Aphanothecaceae</taxon>
        <taxon>Crocosphaera</taxon>
        <taxon>Crocosphaera subtropica</taxon>
    </lineage>
</organism>
<dbReference type="PANTHER" id="PTHR43294">
    <property type="entry name" value="SODIUM/POTASSIUM-TRANSPORTING ATPASE SUBUNIT ALPHA"/>
    <property type="match status" value="1"/>
</dbReference>
<dbReference type="PANTHER" id="PTHR43294:SF20">
    <property type="entry name" value="P-TYPE ATPASE"/>
    <property type="match status" value="1"/>
</dbReference>
<dbReference type="AlphaFoldDB" id="B1X339"/>
<dbReference type="InterPro" id="IPR023214">
    <property type="entry name" value="HAD_sf"/>
</dbReference>
<evidence type="ECO:0000256" key="9">
    <source>
        <dbReference type="SAM" id="Phobius"/>
    </source>
</evidence>
<dbReference type="KEGG" id="cyt:cce_5204"/>
<accession>B1X339</accession>
<dbReference type="GO" id="GO:0036376">
    <property type="term" value="P:sodium ion export across plasma membrane"/>
    <property type="evidence" value="ECO:0007669"/>
    <property type="project" value="TreeGrafter"/>
</dbReference>
<dbReference type="Gene3D" id="2.70.150.10">
    <property type="entry name" value="Calcium-transporting ATPase, cytoplasmic transduction domain A"/>
    <property type="match status" value="1"/>
</dbReference>
<dbReference type="InterPro" id="IPR044492">
    <property type="entry name" value="P_typ_ATPase_HD_dom"/>
</dbReference>
<dbReference type="SUPFAM" id="SSF81653">
    <property type="entry name" value="Calcium ATPase, transduction domain A"/>
    <property type="match status" value="1"/>
</dbReference>
<comment type="subcellular location">
    <subcellularLocation>
        <location evidence="1">Membrane</location>
        <topology evidence="1">Multi-pass membrane protein</topology>
    </subcellularLocation>
</comment>
<evidence type="ECO:0000313" key="12">
    <source>
        <dbReference type="Proteomes" id="UP000001203"/>
    </source>
</evidence>
<dbReference type="GO" id="GO:0016887">
    <property type="term" value="F:ATP hydrolysis activity"/>
    <property type="evidence" value="ECO:0007669"/>
    <property type="project" value="InterPro"/>
</dbReference>
<dbReference type="SMART" id="SM00831">
    <property type="entry name" value="Cation_ATPase_N"/>
    <property type="match status" value="1"/>
</dbReference>
<feature type="transmembrane region" description="Helical" evidence="9">
    <location>
        <begin position="802"/>
        <end position="821"/>
    </location>
</feature>
<dbReference type="CDD" id="cd07539">
    <property type="entry name" value="P-type_ATPase"/>
    <property type="match status" value="1"/>
</dbReference>
<reference evidence="11 12" key="1">
    <citation type="journal article" date="2008" name="Proc. Natl. Acad. Sci. U.S.A.">
        <title>The genome of Cyanothece 51142, a unicellular diazotrophic cyanobacterium important in the marine nitrogen cycle.</title>
        <authorList>
            <person name="Welsh E.A."/>
            <person name="Liberton M."/>
            <person name="Stoeckel J."/>
            <person name="Loh T."/>
            <person name="Elvitigala T."/>
            <person name="Wang C."/>
            <person name="Wollam A."/>
            <person name="Fulton R.S."/>
            <person name="Clifton S.W."/>
            <person name="Jacobs J.M."/>
            <person name="Aurora R."/>
            <person name="Ghosh B.K."/>
            <person name="Sherman L.A."/>
            <person name="Smith R.D."/>
            <person name="Wilson R.K."/>
            <person name="Pakrasi H.B."/>
        </authorList>
    </citation>
    <scope>NUCLEOTIDE SEQUENCE [LARGE SCALE GENOMIC DNA]</scope>
    <source>
        <strain evidence="12">ATCC 51142 / BH68</strain>
    </source>
</reference>
<keyword evidence="7 9" id="KW-1133">Transmembrane helix</keyword>
<dbReference type="InterPro" id="IPR036412">
    <property type="entry name" value="HAD-like_sf"/>
</dbReference>
<evidence type="ECO:0000256" key="5">
    <source>
        <dbReference type="ARBA" id="ARBA00022840"/>
    </source>
</evidence>
<dbReference type="GO" id="GO:0005524">
    <property type="term" value="F:ATP binding"/>
    <property type="evidence" value="ECO:0007669"/>
    <property type="project" value="UniProtKB-KW"/>
</dbReference>
<evidence type="ECO:0000256" key="3">
    <source>
        <dbReference type="ARBA" id="ARBA00022692"/>
    </source>
</evidence>
<dbReference type="InterPro" id="IPR023299">
    <property type="entry name" value="ATPase_P-typ_cyto_dom_N"/>
</dbReference>
<sequence length="1000" mass="109176">MNKKHSINHNHQKQRSSIKILHKTVKGRCRCKVQGLLYSKELKQYLEFNLSLQKDINSVRANSVTGNILIYFNPRTKVIEIAKAVNQLVEQYYQHPQAFIELTKRPRESSVTSPSAWHIKEIETILLEFNTSKQTGLSNEAVQANLTKYGVNALTENPTRSGLSIFIDYFKSVPVALLSGAALLSVLTGGITDAVVIMGVVTINAILGYATESQSERIINSLKNFVNPSAWVIRDGKLIEIESQNLVPGDLLLLQPGSYVPADARLIEVDRLTLDESALTGESLPISKQDKAITIQEETIPLAERNNMVYQGTFVTGGQGKGVVVATANLTEMGKIQALVGETSHPTTPLERQLEQAGEQLVWLSSGVCGLVFAIGLLRGYGLLEMVKTSISLAVAAVPEGLPTVATTTLALGILNMRQQKVLIRRLEAIEALGSIQALCLDKTGTLTANRMSVLQVCWDGREINLEDGHFWSDQQAINPYQCDELLKLIHISVLCNDSQINYHHHDTYVLDGSSTENALMEMAIDAGIEVEELQEKYPRLLTYHRSTEHNFMATVHRIHQSVYLMAVKGNPSEVLERCSTRIENGQFIPLSQVDKQAILEQNERMAAQALRVLGMAYGQEEITDVESLPVSHLIWVGLVGMADPIRSGVKETIANFHQAGINTLMITGDQSPTAYAIGKTLNLSQGQPLKILDSTELMDLSPDALASLSEKVHIFARISPTHKLQIVQALQNRGLVVAMTGDGINDTPALKAAEVGIAMGHTGTDVAREVADVVLEDDNLETMIIAVSQGRTIYNNIRKSVHFLLSTNLSEIMVMLLANVGGLGQPLNAMQLLWLNLVTDIFPGLALALEPPEPDVLSLAPRSPDQPIIKRSDFQRIIFESSTLSVSSLAAYSYGIARYGISLQASTVAFMSLVSGQLLHALSCRSSQPLGSQTLPHNPYLTTALTGSMALQWVSLATPGLRNLLQVTPLNPLDGLVIGSSAILPLAINEGTKFYPISK</sequence>